<dbReference type="Gene3D" id="2.130.10.10">
    <property type="entry name" value="YVTN repeat-like/Quinoprotein amine dehydrogenase"/>
    <property type="match status" value="4"/>
</dbReference>
<dbReference type="PROSITE" id="PS50222">
    <property type="entry name" value="EF_HAND_2"/>
    <property type="match status" value="2"/>
</dbReference>
<feature type="compositionally biased region" description="Basic and acidic residues" evidence="6">
    <location>
        <begin position="48"/>
        <end position="63"/>
    </location>
</feature>
<dbReference type="PANTHER" id="PTHR44324">
    <property type="entry name" value="WD40 REPEAT DOMAIN 95"/>
    <property type="match status" value="1"/>
</dbReference>
<dbReference type="InterPro" id="IPR020472">
    <property type="entry name" value="WD40_PAC1"/>
</dbReference>
<evidence type="ECO:0000256" key="2">
    <source>
        <dbReference type="ARBA" id="ARBA00022574"/>
    </source>
</evidence>
<dbReference type="SUPFAM" id="SSF47473">
    <property type="entry name" value="EF-hand"/>
    <property type="match status" value="1"/>
</dbReference>
<feature type="repeat" description="WD" evidence="5">
    <location>
        <begin position="447"/>
        <end position="488"/>
    </location>
</feature>
<evidence type="ECO:0000256" key="1">
    <source>
        <dbReference type="ARBA" id="ARBA00014901"/>
    </source>
</evidence>
<evidence type="ECO:0000256" key="3">
    <source>
        <dbReference type="ARBA" id="ARBA00022737"/>
    </source>
</evidence>
<feature type="region of interest" description="Disordered" evidence="6">
    <location>
        <begin position="1"/>
        <end position="65"/>
    </location>
</feature>
<dbReference type="PROSITE" id="PS00678">
    <property type="entry name" value="WD_REPEATS_1"/>
    <property type="match status" value="3"/>
</dbReference>
<dbReference type="InterPro" id="IPR011992">
    <property type="entry name" value="EF-hand-dom_pair"/>
</dbReference>
<dbReference type="SMART" id="SM00054">
    <property type="entry name" value="EFh"/>
    <property type="match status" value="2"/>
</dbReference>
<feature type="repeat" description="WD" evidence="5">
    <location>
        <begin position="667"/>
        <end position="707"/>
    </location>
</feature>
<evidence type="ECO:0000256" key="6">
    <source>
        <dbReference type="SAM" id="MobiDB-lite"/>
    </source>
</evidence>
<keyword evidence="2 5" id="KW-0853">WD repeat</keyword>
<accession>A0AAU9WGV2</accession>
<dbReference type="Pfam" id="PF00400">
    <property type="entry name" value="WD40"/>
    <property type="match status" value="4"/>
</dbReference>
<dbReference type="InterPro" id="IPR001680">
    <property type="entry name" value="WD40_rpt"/>
</dbReference>
<dbReference type="SMART" id="SM00320">
    <property type="entry name" value="WD40"/>
    <property type="match status" value="12"/>
</dbReference>
<proteinExistence type="predicted"/>
<dbReference type="PRINTS" id="PR00320">
    <property type="entry name" value="GPROTEINBRPT"/>
</dbReference>
<gene>
    <name evidence="8" type="ORF">PMEA_00005561</name>
</gene>
<organism evidence="8 9">
    <name type="scientific">Pocillopora meandrina</name>
    <dbReference type="NCBI Taxonomy" id="46732"/>
    <lineage>
        <taxon>Eukaryota</taxon>
        <taxon>Metazoa</taxon>
        <taxon>Cnidaria</taxon>
        <taxon>Anthozoa</taxon>
        <taxon>Hexacorallia</taxon>
        <taxon>Scleractinia</taxon>
        <taxon>Astrocoeniina</taxon>
        <taxon>Pocilloporidae</taxon>
        <taxon>Pocillopora</taxon>
    </lineage>
</organism>
<feature type="region of interest" description="Disordered" evidence="6">
    <location>
        <begin position="901"/>
        <end position="922"/>
    </location>
</feature>
<dbReference type="InterPro" id="IPR015943">
    <property type="entry name" value="WD40/YVTN_repeat-like_dom_sf"/>
</dbReference>
<reference evidence="8 9" key="1">
    <citation type="submission" date="2022-05" db="EMBL/GenBank/DDBJ databases">
        <authorList>
            <consortium name="Genoscope - CEA"/>
            <person name="William W."/>
        </authorList>
    </citation>
    <scope>NUCLEOTIDE SEQUENCE [LARGE SCALE GENOMIC DNA]</scope>
</reference>
<dbReference type="InterPro" id="IPR019775">
    <property type="entry name" value="WD40_repeat_CS"/>
</dbReference>
<feature type="repeat" description="WD" evidence="5">
    <location>
        <begin position="852"/>
        <end position="886"/>
    </location>
</feature>
<dbReference type="PROSITE" id="PS50294">
    <property type="entry name" value="WD_REPEATS_REGION"/>
    <property type="match status" value="3"/>
</dbReference>
<dbReference type="InterPro" id="IPR036322">
    <property type="entry name" value="WD40_repeat_dom_sf"/>
</dbReference>
<name>A0AAU9WGV2_9CNID</name>
<dbReference type="PROSITE" id="PS50082">
    <property type="entry name" value="WD_REPEATS_2"/>
    <property type="match status" value="5"/>
</dbReference>
<dbReference type="Pfam" id="PF13499">
    <property type="entry name" value="EF-hand_7"/>
    <property type="match status" value="1"/>
</dbReference>
<dbReference type="InterPro" id="IPR051242">
    <property type="entry name" value="WD-EF-hand_domain"/>
</dbReference>
<feature type="repeat" description="WD" evidence="5">
    <location>
        <begin position="580"/>
        <end position="621"/>
    </location>
</feature>
<dbReference type="EMBL" id="CALNXJ010000014">
    <property type="protein sequence ID" value="CAH3114644.1"/>
    <property type="molecule type" value="Genomic_DNA"/>
</dbReference>
<evidence type="ECO:0000256" key="5">
    <source>
        <dbReference type="PROSITE-ProRule" id="PRU00221"/>
    </source>
</evidence>
<evidence type="ECO:0000256" key="4">
    <source>
        <dbReference type="ARBA" id="ARBA00022837"/>
    </source>
</evidence>
<protein>
    <recommendedName>
        <fullName evidence="1">WD repeat-containing protein on Y chromosome</fullName>
    </recommendedName>
</protein>
<keyword evidence="3" id="KW-0677">Repeat</keyword>
<dbReference type="PROSITE" id="PS00018">
    <property type="entry name" value="EF_HAND_1"/>
    <property type="match status" value="1"/>
</dbReference>
<dbReference type="SUPFAM" id="SSF50978">
    <property type="entry name" value="WD40 repeat-like"/>
    <property type="match status" value="2"/>
</dbReference>
<feature type="region of interest" description="Disordered" evidence="6">
    <location>
        <begin position="744"/>
        <end position="802"/>
    </location>
</feature>
<feature type="domain" description="EF-hand" evidence="7">
    <location>
        <begin position="78"/>
        <end position="113"/>
    </location>
</feature>
<keyword evidence="4" id="KW-0106">Calcium</keyword>
<sequence length="1171" mass="131653">MGEEKTNDPLTFSPVEEEDNEELSDDDDGSNSSSEDAEEWNNTTVVQHELKTSRAASKAENEPTKPAMVKLEDQMNNKNLETLQKIFEEADEDGGGGLDLDEFRQAMIKTMTGKGEVPDDNQLAITFMKVDANCDGTVDWEEFCSYMLLETQLKDVMTSEDREMEFPNPAKEVPSSHRDTITRITYLPKLSHGTDDPTDSNGGRYVSVSKEGTLHFWNMDLYPQRTLSLGHEGKASKNVWITDCVVLPNVKKLALSTADREIAFYDCAATSFDKQYVICSLDYCVLTMDYWCSSPKSNEGILLGGDAGGSVICFQMKFNAMSGCLFDINLGQQIPSVSFRRFSLWELQQGRYSNIKLFQFNNLHEDWIRKVRYYPSLQCFISCATASNTSMYLGDVERKKTSSMFRIRKGITSFDYCKEWNVIVTGGHDHYVRMWNPYITAKATSVLKGHSSAVTHILVNSDKGEIISAAHDKVIKIWDMRDLCCVQTIPARSLLPGPHVITSLYYNSKSHCIFLGTNQLSVIEGKKEEASEEHDVTSHFKPLCAAIYNDLFDQVVSACHDSVVCVWSLETGEKIIQFSNAHGSSEITAMRFDPSKRRLITGGRDGTVRIWNFNNGCCLSELQAVDNEEITGILCFKQKIITVGWNRNVTIYKDCRDEEEGDPRVWPHFHEDDILSAAMYPTGLVATSSYDGLVKVWNIESGSVNCRLHASDYGLERTQSVIPAEVKRLVTHCNSVIETEKRIKEEMSRKRGIHSDSSKKNRRIASSVGRLKNCPMQKERLESSQKRKSHLQDLPPLKSQESYHDSSVDKVIFLEKRENSIATATLLTSGSDGSVRAWSVCGGGLLGYFTAAQGDHNSVLSMTTNGDNSILITGDTAGFIKLWNISWYCISSGDQKPAAPLPRKLSLGNRRNSQKPGKAGGIDTKPPPLVISFRAHLEPIVSLDFVDNRQLIISASKDASVRLWTQTGRYIGLFGQRVLWDLQKAIKGLRRLPPDIQRIASAETLRRMLSSPGPRWRLAKRVMHVTTFSRRETQSILQDSSDTKDWENEWGSSISLSLNNILGKFYAPKIRHKPLPPLPKLKFNQDQMIVYSCLNFKDLQAVEEPKTPAVLCSHNTRQNSSSGLLPRIIKNRGHRENSDSKHITYFSASVKQPRASTLRKPLEILRASIKK</sequence>
<dbReference type="InterPro" id="IPR002048">
    <property type="entry name" value="EF_hand_dom"/>
</dbReference>
<dbReference type="Gene3D" id="1.10.238.10">
    <property type="entry name" value="EF-hand"/>
    <property type="match status" value="1"/>
</dbReference>
<dbReference type="CDD" id="cd00051">
    <property type="entry name" value="EFh"/>
    <property type="match status" value="1"/>
</dbReference>
<feature type="domain" description="EF-hand" evidence="7">
    <location>
        <begin position="118"/>
        <end position="153"/>
    </location>
</feature>
<keyword evidence="9" id="KW-1185">Reference proteome</keyword>
<evidence type="ECO:0000313" key="8">
    <source>
        <dbReference type="EMBL" id="CAH3114644.1"/>
    </source>
</evidence>
<evidence type="ECO:0000313" key="9">
    <source>
        <dbReference type="Proteomes" id="UP001159428"/>
    </source>
</evidence>
<evidence type="ECO:0000259" key="7">
    <source>
        <dbReference type="PROSITE" id="PS50222"/>
    </source>
</evidence>
<dbReference type="Proteomes" id="UP001159428">
    <property type="component" value="Unassembled WGS sequence"/>
</dbReference>
<dbReference type="GO" id="GO:0005509">
    <property type="term" value="F:calcium ion binding"/>
    <property type="evidence" value="ECO:0007669"/>
    <property type="project" value="InterPro"/>
</dbReference>
<dbReference type="AlphaFoldDB" id="A0AAU9WGV2"/>
<dbReference type="InterPro" id="IPR018247">
    <property type="entry name" value="EF_Hand_1_Ca_BS"/>
</dbReference>
<feature type="compositionally biased region" description="Acidic residues" evidence="6">
    <location>
        <begin position="15"/>
        <end position="39"/>
    </location>
</feature>
<feature type="repeat" description="WD" evidence="5">
    <location>
        <begin position="933"/>
        <end position="964"/>
    </location>
</feature>
<feature type="compositionally biased region" description="Basic and acidic residues" evidence="6">
    <location>
        <begin position="744"/>
        <end position="759"/>
    </location>
</feature>
<dbReference type="PANTHER" id="PTHR44324:SF6">
    <property type="entry name" value="EF-HAND CALCIUM BINDING DOMAIN 8"/>
    <property type="match status" value="1"/>
</dbReference>
<comment type="caution">
    <text evidence="8">The sequence shown here is derived from an EMBL/GenBank/DDBJ whole genome shotgun (WGS) entry which is preliminary data.</text>
</comment>